<dbReference type="eggNOG" id="COG4656">
    <property type="taxonomic scope" value="Bacteria"/>
</dbReference>
<reference evidence="4" key="2">
    <citation type="submission" date="2011-03" db="EMBL/GenBank/DDBJ databases">
        <title>The complete genome of Desulfobacca acetoxidans DSM 11109.</title>
        <authorList>
            <consortium name="US DOE Joint Genome Institute (JGI-PGF)"/>
            <person name="Lucas S."/>
            <person name="Copeland A."/>
            <person name="Lapidus A."/>
            <person name="Bruce D."/>
            <person name="Goodwin L."/>
            <person name="Pitluck S."/>
            <person name="Peters L."/>
            <person name="Kyrpides N."/>
            <person name="Mavromatis K."/>
            <person name="Ivanova N."/>
            <person name="Ovchinnikova G."/>
            <person name="Teshima H."/>
            <person name="Detter J.C."/>
            <person name="Han C."/>
            <person name="Land M."/>
            <person name="Hauser L."/>
            <person name="Markowitz V."/>
            <person name="Cheng J.-F."/>
            <person name="Hugenholtz P."/>
            <person name="Woyke T."/>
            <person name="Wu D."/>
            <person name="Spring S."/>
            <person name="Schueler E."/>
            <person name="Brambilla E."/>
            <person name="Klenk H.-P."/>
            <person name="Eisen J.A."/>
        </authorList>
    </citation>
    <scope>NUCLEOTIDE SEQUENCE [LARGE SCALE GENOMIC DNA]</scope>
    <source>
        <strain evidence="4">ATCC 700848 / DSM 11109 / ASRB2</strain>
    </source>
</reference>
<feature type="domain" description="Methylene-tetrahydrofolate reductase C-terminal-like" evidence="2">
    <location>
        <begin position="111"/>
        <end position="211"/>
    </location>
</feature>
<keyword evidence="4" id="KW-1185">Reference proteome</keyword>
<gene>
    <name evidence="3" type="ordered locus">Desac_1038</name>
</gene>
<proteinExistence type="predicted"/>
<dbReference type="HOGENOM" id="CLU_107569_0_0_7"/>
<evidence type="ECO:0000313" key="3">
    <source>
        <dbReference type="EMBL" id="AEB08904.1"/>
    </source>
</evidence>
<feature type="region of interest" description="Disordered" evidence="1">
    <location>
        <begin position="209"/>
        <end position="228"/>
    </location>
</feature>
<evidence type="ECO:0000256" key="1">
    <source>
        <dbReference type="SAM" id="MobiDB-lite"/>
    </source>
</evidence>
<dbReference type="STRING" id="880072.Desac_1038"/>
<dbReference type="AlphaFoldDB" id="F2NH62"/>
<evidence type="ECO:0000313" key="4">
    <source>
        <dbReference type="Proteomes" id="UP000000483"/>
    </source>
</evidence>
<dbReference type="Proteomes" id="UP000000483">
    <property type="component" value="Chromosome"/>
</dbReference>
<dbReference type="EMBL" id="CP002629">
    <property type="protein sequence ID" value="AEB08904.1"/>
    <property type="molecule type" value="Genomic_DNA"/>
</dbReference>
<organism evidence="3 4">
    <name type="scientific">Desulfobacca acetoxidans (strain ATCC 700848 / DSM 11109 / ASRB2)</name>
    <dbReference type="NCBI Taxonomy" id="880072"/>
    <lineage>
        <taxon>Bacteria</taxon>
        <taxon>Pseudomonadati</taxon>
        <taxon>Thermodesulfobacteriota</taxon>
        <taxon>Desulfobaccia</taxon>
        <taxon>Desulfobaccales</taxon>
        <taxon>Desulfobaccaceae</taxon>
        <taxon>Desulfobacca</taxon>
    </lineage>
</organism>
<reference evidence="3 4" key="1">
    <citation type="journal article" date="2011" name="Stand. Genomic Sci.">
        <title>Complete genome sequence of the acetate-degrading sulfate reducer Desulfobacca acetoxidans type strain (ASRB2).</title>
        <authorList>
            <person name="Goker M."/>
            <person name="Teshima H."/>
            <person name="Lapidus A."/>
            <person name="Nolan M."/>
            <person name="Lucas S."/>
            <person name="Hammon N."/>
            <person name="Deshpande S."/>
            <person name="Cheng J.F."/>
            <person name="Tapia R."/>
            <person name="Han C."/>
            <person name="Goodwin L."/>
            <person name="Pitluck S."/>
            <person name="Huntemann M."/>
            <person name="Liolios K."/>
            <person name="Ivanova N."/>
            <person name="Pagani I."/>
            <person name="Mavromatis K."/>
            <person name="Ovchinikova G."/>
            <person name="Pati A."/>
            <person name="Chen A."/>
            <person name="Palaniappan K."/>
            <person name="Land M."/>
            <person name="Hauser L."/>
            <person name="Brambilla E.M."/>
            <person name="Rohde M."/>
            <person name="Spring S."/>
            <person name="Detter J.C."/>
            <person name="Woyke T."/>
            <person name="Bristow J."/>
            <person name="Eisen J.A."/>
            <person name="Markowitz V."/>
            <person name="Hugenholtz P."/>
            <person name="Kyrpides N.C."/>
            <person name="Klenk H.P."/>
        </authorList>
    </citation>
    <scope>NUCLEOTIDE SEQUENCE [LARGE SCALE GENOMIC DNA]</scope>
    <source>
        <strain evidence="4">ATCC 700848 / DSM 11109 / ASRB2</strain>
    </source>
</reference>
<name>F2NH62_DESAR</name>
<protein>
    <recommendedName>
        <fullName evidence="2">Methylene-tetrahydrofolate reductase C-terminal-like domain-containing protein</fullName>
    </recommendedName>
</protein>
<dbReference type="KEGG" id="dao:Desac_1038"/>
<dbReference type="OrthoDB" id="9803687at2"/>
<dbReference type="InterPro" id="IPR022026">
    <property type="entry name" value="DUF5981"/>
</dbReference>
<accession>F2NH62</accession>
<dbReference type="Pfam" id="PF12225">
    <property type="entry name" value="DUF5981"/>
    <property type="match status" value="1"/>
</dbReference>
<dbReference type="RefSeq" id="WP_013706016.1">
    <property type="nucleotide sequence ID" value="NC_015388.1"/>
</dbReference>
<evidence type="ECO:0000259" key="2">
    <source>
        <dbReference type="Pfam" id="PF12225"/>
    </source>
</evidence>
<sequence>MIVGTRKSLAEIQEMLSGFHTILLSGCDTCVAECASGGRREVAELAAALKMGFRLAGRAVELKESSVDRQCIHEFLLDVVEMAQGCDAVLSLACGAGVQALAARLEHIPVFPALNTQFIGETAERGVWLENCRGCGDCLLGYTGGICPISRCAKRLLNGPCGGARNGLCEINLVREYDPPIPCAWEQIYNRMKTLGTLDRFFEVAPSRDWSNAHSSGPRRVVRPDQKL</sequence>
<dbReference type="PROSITE" id="PS51257">
    <property type="entry name" value="PROKAR_LIPOPROTEIN"/>
    <property type="match status" value="1"/>
</dbReference>